<evidence type="ECO:0000256" key="1">
    <source>
        <dbReference type="SAM" id="SignalP"/>
    </source>
</evidence>
<dbReference type="RefSeq" id="WP_150924684.1">
    <property type="nucleotide sequence ID" value="NZ_CP044232.1"/>
</dbReference>
<dbReference type="AlphaFoldDB" id="A0A5J6L3L3"/>
<dbReference type="EMBL" id="CP044232">
    <property type="protein sequence ID" value="QEW03209.1"/>
    <property type="molecule type" value="Genomic_DNA"/>
</dbReference>
<proteinExistence type="predicted"/>
<feature type="signal peptide" evidence="1">
    <location>
        <begin position="1"/>
        <end position="25"/>
    </location>
</feature>
<protein>
    <recommendedName>
        <fullName evidence="2">Solute-binding protein family 5 domain-containing protein</fullName>
    </recommendedName>
</protein>
<keyword evidence="4" id="KW-1185">Reference proteome</keyword>
<dbReference type="Pfam" id="PF00496">
    <property type="entry name" value="SBP_bac_5"/>
    <property type="match status" value="1"/>
</dbReference>
<dbReference type="PROSITE" id="PS51257">
    <property type="entry name" value="PROKAR_LIPOPROTEIN"/>
    <property type="match status" value="1"/>
</dbReference>
<name>A0A5J6L3L3_9MICO</name>
<evidence type="ECO:0000313" key="4">
    <source>
        <dbReference type="Proteomes" id="UP000325516"/>
    </source>
</evidence>
<accession>A0A5J6L3L3</accession>
<dbReference type="GO" id="GO:0015833">
    <property type="term" value="P:peptide transport"/>
    <property type="evidence" value="ECO:0007669"/>
    <property type="project" value="TreeGrafter"/>
</dbReference>
<dbReference type="PIRSF" id="PIRSF002741">
    <property type="entry name" value="MppA"/>
    <property type="match status" value="1"/>
</dbReference>
<dbReference type="Proteomes" id="UP000325516">
    <property type="component" value="Chromosome"/>
</dbReference>
<keyword evidence="1" id="KW-0732">Signal</keyword>
<feature type="chain" id="PRO_5039320980" description="Solute-binding protein family 5 domain-containing protein" evidence="1">
    <location>
        <begin position="26"/>
        <end position="533"/>
    </location>
</feature>
<evidence type="ECO:0000259" key="2">
    <source>
        <dbReference type="Pfam" id="PF00496"/>
    </source>
</evidence>
<dbReference type="GO" id="GO:0042597">
    <property type="term" value="C:periplasmic space"/>
    <property type="evidence" value="ECO:0007669"/>
    <property type="project" value="UniProtKB-ARBA"/>
</dbReference>
<dbReference type="InterPro" id="IPR039424">
    <property type="entry name" value="SBP_5"/>
</dbReference>
<evidence type="ECO:0000313" key="3">
    <source>
        <dbReference type="EMBL" id="QEW03209.1"/>
    </source>
</evidence>
<dbReference type="PANTHER" id="PTHR30290">
    <property type="entry name" value="PERIPLASMIC BINDING COMPONENT OF ABC TRANSPORTER"/>
    <property type="match status" value="1"/>
</dbReference>
<organism evidence="3 4">
    <name type="scientific">Microbacterium lushaniae</name>
    <dbReference type="NCBI Taxonomy" id="2614639"/>
    <lineage>
        <taxon>Bacteria</taxon>
        <taxon>Bacillati</taxon>
        <taxon>Actinomycetota</taxon>
        <taxon>Actinomycetes</taxon>
        <taxon>Micrococcales</taxon>
        <taxon>Microbacteriaceae</taxon>
        <taxon>Microbacterium</taxon>
    </lineage>
</organism>
<dbReference type="KEGG" id="mlz:F6J85_08900"/>
<dbReference type="GO" id="GO:1904680">
    <property type="term" value="F:peptide transmembrane transporter activity"/>
    <property type="evidence" value="ECO:0007669"/>
    <property type="project" value="TreeGrafter"/>
</dbReference>
<dbReference type="Gene3D" id="3.40.190.10">
    <property type="entry name" value="Periplasmic binding protein-like II"/>
    <property type="match status" value="1"/>
</dbReference>
<gene>
    <name evidence="3" type="ORF">F6J85_08900</name>
</gene>
<dbReference type="Gene3D" id="3.10.105.10">
    <property type="entry name" value="Dipeptide-binding Protein, Domain 3"/>
    <property type="match status" value="1"/>
</dbReference>
<sequence length="533" mass="57913">MSNRTKRTALVAGAAAMLLAMSACSAQNPEADNGGGDDVERVYIEAISADPTGLNPQFAGGPIPLRFGFAIIGTLVETNDQYEISPGLAKEWEVSADGLSITLHLEEDVQWHDGEPFTSEDVKFNFEEIMPLQTFGKPLTDVVTAIETPDDTTVALTLSRQYGPFMEALSQQAILPKHVYEGTDYVTNPANMAPIGTGPMMFESFTPGESVILVKNPNWWRGETQVDRAVYPVMTDVNARTMALLAGELDSAVIDPAQQDQVETNPALTLTERGVFRQTIPVSFNTQLPELATPEVRSLIFSALDRDAITELGLNGLGEPATTIFPDSLEWAQNREVDFDADFARDLEAIGEGLDEAGYPVKDDGWRFSLDLRYISALTDVAAVAEVVKSSLEDIGVQVNLLGTAEPVYLEAVYQQSDFGLMLLRNTVGADPSLGLTRWMACNPNRIPLSNPTGLCDAEVDGASAGALATMDRDERAKHFKALQARAAELVYWMPLTWSNGANYTVSSERWTGLAEGTGQTNTPAWADMEWNG</sequence>
<reference evidence="4" key="1">
    <citation type="submission" date="2019-09" db="EMBL/GenBank/DDBJ databases">
        <title>Mumia zhuanghuii sp. nov. isolated from the intestinal contents of plateau pika (Ochotona curzoniae) in the Qinghai-Tibet plateau of China.</title>
        <authorList>
            <person name="Tian Z."/>
        </authorList>
    </citation>
    <scope>NUCLEOTIDE SEQUENCE [LARGE SCALE GENOMIC DNA]</scope>
    <source>
        <strain evidence="4">L-031</strain>
    </source>
</reference>
<dbReference type="GO" id="GO:0043190">
    <property type="term" value="C:ATP-binding cassette (ABC) transporter complex"/>
    <property type="evidence" value="ECO:0007669"/>
    <property type="project" value="InterPro"/>
</dbReference>
<dbReference type="InterPro" id="IPR000914">
    <property type="entry name" value="SBP_5_dom"/>
</dbReference>
<feature type="domain" description="Solute-binding protein family 5" evidence="2">
    <location>
        <begin position="83"/>
        <end position="440"/>
    </location>
</feature>
<dbReference type="InterPro" id="IPR030678">
    <property type="entry name" value="Peptide/Ni-bd"/>
</dbReference>
<dbReference type="SUPFAM" id="SSF53850">
    <property type="entry name" value="Periplasmic binding protein-like II"/>
    <property type="match status" value="1"/>
</dbReference>